<accession>A0A4R3KID4</accession>
<evidence type="ECO:0000313" key="1">
    <source>
        <dbReference type="EMBL" id="TCS83310.1"/>
    </source>
</evidence>
<dbReference type="Gene3D" id="3.90.550.10">
    <property type="entry name" value="Spore Coat Polysaccharide Biosynthesis Protein SpsA, Chain A"/>
    <property type="match status" value="1"/>
</dbReference>
<proteinExistence type="predicted"/>
<dbReference type="PANTHER" id="PTHR42866">
    <property type="entry name" value="3-DEOXY-MANNO-OCTULOSONATE CYTIDYLYLTRANSFERASE"/>
    <property type="match status" value="1"/>
</dbReference>
<comment type="caution">
    <text evidence="1">The sequence shown here is derived from an EMBL/GenBank/DDBJ whole genome shotgun (WGS) entry which is preliminary data.</text>
</comment>
<dbReference type="SUPFAM" id="SSF53448">
    <property type="entry name" value="Nucleotide-diphospho-sugar transferases"/>
    <property type="match status" value="1"/>
</dbReference>
<dbReference type="InterPro" id="IPR029044">
    <property type="entry name" value="Nucleotide-diphossugar_trans"/>
</dbReference>
<gene>
    <name evidence="1" type="ORF">EDD72_10550</name>
</gene>
<keyword evidence="2" id="KW-1185">Reference proteome</keyword>
<name>A0A4R3KID4_9BACI</name>
<sequence>MKIVAIIQARMTSTRLPGKVLKKVLDKPLLEYQIERIQRSKHLHEIVIATTTNETDNPIVELANKLGINVYRGSEEDVLSRYHEAAIQYGADIIVRLTSDCPVIDPKVVDNVIQYYLENQSRYDYVSNTLTRSYPRGMDTEVFTFQALKESYNEAEEKHEREHVTPFIYLRPNRYSLGSVQYITDKSTYRWTVDTPEDFELIRRIIENLYPSNPHFTLEDTITLLETNPDWLEINRMIEQKELGE</sequence>
<dbReference type="Proteomes" id="UP000295788">
    <property type="component" value="Unassembled WGS sequence"/>
</dbReference>
<dbReference type="RefSeq" id="WP_132767723.1">
    <property type="nucleotide sequence ID" value="NZ_SMAB01000005.1"/>
</dbReference>
<dbReference type="GO" id="GO:0005829">
    <property type="term" value="C:cytosol"/>
    <property type="evidence" value="ECO:0007669"/>
    <property type="project" value="TreeGrafter"/>
</dbReference>
<dbReference type="Pfam" id="PF02348">
    <property type="entry name" value="CTP_transf_3"/>
    <property type="match status" value="1"/>
</dbReference>
<reference evidence="1 2" key="1">
    <citation type="submission" date="2019-03" db="EMBL/GenBank/DDBJ databases">
        <title>Genomic Encyclopedia of Type Strains, Phase IV (KMG-IV): sequencing the most valuable type-strain genomes for metagenomic binning, comparative biology and taxonomic classification.</title>
        <authorList>
            <person name="Goeker M."/>
        </authorList>
    </citation>
    <scope>NUCLEOTIDE SEQUENCE [LARGE SCALE GENOMIC DNA]</scope>
    <source>
        <strain evidence="1 2">DSM 23802</strain>
    </source>
</reference>
<dbReference type="CDD" id="cd02518">
    <property type="entry name" value="GT2_SpsF"/>
    <property type="match status" value="1"/>
</dbReference>
<dbReference type="AlphaFoldDB" id="A0A4R3KID4"/>
<protein>
    <submittedName>
        <fullName evidence="1">Spore coat polysaccharide biosynthesis protein SpsF</fullName>
    </submittedName>
</protein>
<organism evidence="1 2">
    <name type="scientific">Tepidibacillus fermentans</name>
    <dbReference type="NCBI Taxonomy" id="1281767"/>
    <lineage>
        <taxon>Bacteria</taxon>
        <taxon>Bacillati</taxon>
        <taxon>Bacillota</taxon>
        <taxon>Bacilli</taxon>
        <taxon>Bacillales</taxon>
        <taxon>Bacillaceae</taxon>
        <taxon>Tepidibacillus</taxon>
    </lineage>
</organism>
<dbReference type="PANTHER" id="PTHR42866:SF1">
    <property type="entry name" value="SPORE COAT POLYSACCHARIDE BIOSYNTHESIS PROTEIN SPSF"/>
    <property type="match status" value="1"/>
</dbReference>
<evidence type="ECO:0000313" key="2">
    <source>
        <dbReference type="Proteomes" id="UP000295788"/>
    </source>
</evidence>
<dbReference type="InterPro" id="IPR003329">
    <property type="entry name" value="Cytidylyl_trans"/>
</dbReference>
<dbReference type="OrthoDB" id="9815559at2"/>
<dbReference type="EMBL" id="SMAB01000005">
    <property type="protein sequence ID" value="TCS83310.1"/>
    <property type="molecule type" value="Genomic_DNA"/>
</dbReference>